<dbReference type="Proteomes" id="UP000184512">
    <property type="component" value="Unassembled WGS sequence"/>
</dbReference>
<sequence>MRGRLPLTPLLLIGLAGCTPGGSAEPSPPIWSATPEPTATPSVTAPPNQPTVSPTPTSPVLPSAARSAKATPAPSRSPSATPSRSPSATPSRSPRAASTTAPVAVPASTPAPQRTQTVASPEVWKDVESEATSADSVGSLVGVPESFRTYAAGLFSGPDADGCSTLYIGVMSVHPAGFVLGSVGGDCGGGQAIWANRAGVWEEAVVLQAEPLCSELSSAGVPTGVGLQCDEGGTSKIW</sequence>
<feature type="signal peptide" evidence="2">
    <location>
        <begin position="1"/>
        <end position="24"/>
    </location>
</feature>
<evidence type="ECO:0000256" key="1">
    <source>
        <dbReference type="SAM" id="MobiDB-lite"/>
    </source>
</evidence>
<keyword evidence="2" id="KW-0732">Signal</keyword>
<dbReference type="AlphaFoldDB" id="A0A1M6HKT0"/>
<dbReference type="STRING" id="1123357.SAMN02745244_02003"/>
<organism evidence="3 4">
    <name type="scientific">Tessaracoccus bendigoensis DSM 12906</name>
    <dbReference type="NCBI Taxonomy" id="1123357"/>
    <lineage>
        <taxon>Bacteria</taxon>
        <taxon>Bacillati</taxon>
        <taxon>Actinomycetota</taxon>
        <taxon>Actinomycetes</taxon>
        <taxon>Propionibacteriales</taxon>
        <taxon>Propionibacteriaceae</taxon>
        <taxon>Tessaracoccus</taxon>
    </lineage>
</organism>
<gene>
    <name evidence="3" type="ORF">SAMN02745244_02003</name>
</gene>
<evidence type="ECO:0000313" key="3">
    <source>
        <dbReference type="EMBL" id="SHJ22814.1"/>
    </source>
</evidence>
<proteinExistence type="predicted"/>
<dbReference type="RefSeq" id="WP_073187760.1">
    <property type="nucleotide sequence ID" value="NZ_FQZG01000033.1"/>
</dbReference>
<reference evidence="3 4" key="1">
    <citation type="submission" date="2016-11" db="EMBL/GenBank/DDBJ databases">
        <authorList>
            <person name="Jaros S."/>
            <person name="Januszkiewicz K."/>
            <person name="Wedrychowicz H."/>
        </authorList>
    </citation>
    <scope>NUCLEOTIDE SEQUENCE [LARGE SCALE GENOMIC DNA]</scope>
    <source>
        <strain evidence="3 4">DSM 12906</strain>
    </source>
</reference>
<keyword evidence="4" id="KW-1185">Reference proteome</keyword>
<protein>
    <submittedName>
        <fullName evidence="3">Uncharacterized protein</fullName>
    </submittedName>
</protein>
<dbReference type="EMBL" id="FQZG01000033">
    <property type="protein sequence ID" value="SHJ22814.1"/>
    <property type="molecule type" value="Genomic_DNA"/>
</dbReference>
<feature type="chain" id="PRO_5012048065" evidence="2">
    <location>
        <begin position="25"/>
        <end position="238"/>
    </location>
</feature>
<evidence type="ECO:0000313" key="4">
    <source>
        <dbReference type="Proteomes" id="UP000184512"/>
    </source>
</evidence>
<dbReference type="PROSITE" id="PS51257">
    <property type="entry name" value="PROKAR_LIPOPROTEIN"/>
    <property type="match status" value="1"/>
</dbReference>
<evidence type="ECO:0000256" key="2">
    <source>
        <dbReference type="SAM" id="SignalP"/>
    </source>
</evidence>
<name>A0A1M6HKT0_9ACTN</name>
<feature type="compositionally biased region" description="Low complexity" evidence="1">
    <location>
        <begin position="50"/>
        <end position="112"/>
    </location>
</feature>
<accession>A0A1M6HKT0</accession>
<feature type="region of interest" description="Disordered" evidence="1">
    <location>
        <begin position="18"/>
        <end position="121"/>
    </location>
</feature>